<name>A0A8S5V3A7_9CAUD</name>
<dbReference type="EMBL" id="BK016188">
    <property type="protein sequence ID" value="DAG01197.1"/>
    <property type="molecule type" value="Genomic_DNA"/>
</dbReference>
<protein>
    <submittedName>
        <fullName evidence="1">Uncharacterized protein</fullName>
    </submittedName>
</protein>
<accession>A0A8S5V3A7</accession>
<organism evidence="1">
    <name type="scientific">Siphoviridae sp. ctt0c4</name>
    <dbReference type="NCBI Taxonomy" id="2825702"/>
    <lineage>
        <taxon>Viruses</taxon>
        <taxon>Duplodnaviria</taxon>
        <taxon>Heunggongvirae</taxon>
        <taxon>Uroviricota</taxon>
        <taxon>Caudoviricetes</taxon>
    </lineage>
</organism>
<sequence>MHQSDLQGVTQHRCRFSSMHINARHLVPSDYQ</sequence>
<reference evidence="1" key="1">
    <citation type="journal article" date="2021" name="Proc. Natl. Acad. Sci. U.S.A.">
        <title>A Catalog of Tens of Thousands of Viruses from Human Metagenomes Reveals Hidden Associations with Chronic Diseases.</title>
        <authorList>
            <person name="Tisza M.J."/>
            <person name="Buck C.B."/>
        </authorList>
    </citation>
    <scope>NUCLEOTIDE SEQUENCE</scope>
    <source>
        <strain evidence="1">Ctt0c4</strain>
    </source>
</reference>
<proteinExistence type="predicted"/>
<evidence type="ECO:0000313" key="1">
    <source>
        <dbReference type="EMBL" id="DAG01197.1"/>
    </source>
</evidence>